<accession>A0A427AH37</accession>
<gene>
    <name evidence="1" type="ORF">B296_00008954</name>
</gene>
<evidence type="ECO:0000313" key="2">
    <source>
        <dbReference type="Proteomes" id="UP000287651"/>
    </source>
</evidence>
<sequence>TLGLKEHYRLCQRQDVSLQASSVISSPIQTGAQDPDFLLQFFPLVPEELQLSPCLPRLILQLLHPLPHVVPLLGDLKFHYSLSLLSGGPRGAPRSIRRLFRGRFLETFPQTHPLSGAGALLNRRRSDVNYDRHASCRRHRRSAAHSTVRLHLAKVEYLT</sequence>
<protein>
    <submittedName>
        <fullName evidence="1">Uncharacterized protein</fullName>
    </submittedName>
</protein>
<proteinExistence type="predicted"/>
<dbReference type="EMBL" id="AMZH03002441">
    <property type="protein sequence ID" value="RRT75569.1"/>
    <property type="molecule type" value="Genomic_DNA"/>
</dbReference>
<name>A0A427AH37_ENSVE</name>
<comment type="caution">
    <text evidence="1">The sequence shown here is derived from an EMBL/GenBank/DDBJ whole genome shotgun (WGS) entry which is preliminary data.</text>
</comment>
<dbReference type="Proteomes" id="UP000287651">
    <property type="component" value="Unassembled WGS sequence"/>
</dbReference>
<organism evidence="1 2">
    <name type="scientific">Ensete ventricosum</name>
    <name type="common">Abyssinian banana</name>
    <name type="synonym">Musa ensete</name>
    <dbReference type="NCBI Taxonomy" id="4639"/>
    <lineage>
        <taxon>Eukaryota</taxon>
        <taxon>Viridiplantae</taxon>
        <taxon>Streptophyta</taxon>
        <taxon>Embryophyta</taxon>
        <taxon>Tracheophyta</taxon>
        <taxon>Spermatophyta</taxon>
        <taxon>Magnoliopsida</taxon>
        <taxon>Liliopsida</taxon>
        <taxon>Zingiberales</taxon>
        <taxon>Musaceae</taxon>
        <taxon>Ensete</taxon>
    </lineage>
</organism>
<dbReference type="AlphaFoldDB" id="A0A427AH37"/>
<evidence type="ECO:0000313" key="1">
    <source>
        <dbReference type="EMBL" id="RRT75569.1"/>
    </source>
</evidence>
<reference evidence="1 2" key="1">
    <citation type="journal article" date="2014" name="Agronomy (Basel)">
        <title>A Draft Genome Sequence for Ensete ventricosum, the Drought-Tolerant Tree Against Hunger.</title>
        <authorList>
            <person name="Harrison J."/>
            <person name="Moore K.A."/>
            <person name="Paszkiewicz K."/>
            <person name="Jones T."/>
            <person name="Grant M."/>
            <person name="Ambacheew D."/>
            <person name="Muzemil S."/>
            <person name="Studholme D.J."/>
        </authorList>
    </citation>
    <scope>NUCLEOTIDE SEQUENCE [LARGE SCALE GENOMIC DNA]</scope>
</reference>
<feature type="non-terminal residue" evidence="1">
    <location>
        <position position="1"/>
    </location>
</feature>